<dbReference type="EMBL" id="CAMXCT010006457">
    <property type="protein sequence ID" value="CAI4014627.1"/>
    <property type="molecule type" value="Genomic_DNA"/>
</dbReference>
<evidence type="ECO:0000256" key="2">
    <source>
        <dbReference type="SAM" id="MobiDB-lite"/>
    </source>
</evidence>
<dbReference type="GO" id="GO:0005524">
    <property type="term" value="F:ATP binding"/>
    <property type="evidence" value="ECO:0007669"/>
    <property type="project" value="InterPro"/>
</dbReference>
<keyword evidence="6" id="KW-1185">Reference proteome</keyword>
<accession>A0A9P1DSE3</accession>
<dbReference type="SMART" id="SM00220">
    <property type="entry name" value="S_TKc"/>
    <property type="match status" value="1"/>
</dbReference>
<evidence type="ECO:0000259" key="3">
    <source>
        <dbReference type="PROSITE" id="PS50011"/>
    </source>
</evidence>
<dbReference type="EMBL" id="CAMXCT020006457">
    <property type="protein sequence ID" value="CAL1168002.1"/>
    <property type="molecule type" value="Genomic_DNA"/>
</dbReference>
<feature type="region of interest" description="Disordered" evidence="2">
    <location>
        <begin position="973"/>
        <end position="1011"/>
    </location>
</feature>
<dbReference type="OrthoDB" id="10253869at2759"/>
<dbReference type="Pfam" id="PF00069">
    <property type="entry name" value="Pkinase"/>
    <property type="match status" value="1"/>
</dbReference>
<feature type="domain" description="Protein kinase" evidence="3">
    <location>
        <begin position="1267"/>
        <end position="1552"/>
    </location>
</feature>
<feature type="compositionally biased region" description="Pro residues" evidence="2">
    <location>
        <begin position="1826"/>
        <end position="1842"/>
    </location>
</feature>
<protein>
    <submittedName>
        <fullName evidence="5">3-methylmercaptopropionyl-CoA ligase (MMPA-CoA ligase) (Acyl-CoA ligase)</fullName>
    </submittedName>
</protein>
<dbReference type="Pfam" id="PF00023">
    <property type="entry name" value="Ank"/>
    <property type="match status" value="2"/>
</dbReference>
<dbReference type="PANTHER" id="PTHR43767:SF11">
    <property type="entry name" value="MEDIUM-CHAIN-FATTY-ACID--COA LIGASE"/>
    <property type="match status" value="1"/>
</dbReference>
<dbReference type="InterPro" id="IPR050237">
    <property type="entry name" value="ATP-dep_AMP-bd_enzyme"/>
</dbReference>
<sequence length="1861" mass="204004">MLLQETCAVPFFCQKLMLRHTFLKNSDAGPRDSRCPGLTLVVDSFHPEMAKTLQDAARHGDLRALEKTLSAPADPNQVDAHGWSPLILASHAGHAEVLRLLFRAQAHVEQPTPHGRSPLFVACQRGTLGIGRVLCELSANLERPRSGGHTPLMAACREGHSEVVQLLCEKAADKDQDPRALFAQPTALFYTTWEPRTQGATSLSTFIHGLVWGRSLPDGTTAIHFAAERGDEELVSCDTDVGQAAERGAEDEFHYAQGNMKSTFNRAAAMGARDAEPLLLSKLCDRGAQIQPKSSIVTRTSHGYHVTTYGEHLRRSKRLASALSKCGVKLEDRVATLMWNTGWHFECYHAISCLGAVLHTVNLRLGTADLNYIISHAQDRMMFVDAHLIPLLEQVDASILASLELFICVGENAEANNWSSSVLDPKRTVDYEAFLMSGNEEFSWPMVPETSLMGLCYTSGTTGRPKGAAYSQRSTYLHTLMICGVDQLAISAAEVVMPFVPMFHVLSWGIPYALLMTGAPVTFTNRFTDPGNMLQIMMDWRVQLSTGVPTVWQQLRAHIQSQGVASVKPNLALRRLICGGSAPPASLMRWFLDELGVEFVQVWGMTETNPIGSSAKRIGKVPDLQKSTDESFENVRKAGLPCPGVEVRIARLDDLHQTVAPGEAGELLVRGPWVIQEYFQVDAHDKFFNGWLITGDVAKIDEDGAIIISDRSKDVIKSGGEWISSIDMENAVTALPGVAMAAVVAVPHPKWDERPVVVVILEKGQSAEGLLERIHQHLSGSFAKFQLPDDVLVTAPVGFVAPHGTEICPALPANIQALGYSYRNPMSPELPLFGSFRPQVRADGVTALHLAAEAGFVGEPNTETWRRAALKVSLGDTLTRPAAHSFCTAEWNPKFVGDLAFDATRLQQGRRSTESLPFAWQAHYTVSLVTLLCEARAEISCKTDDTLMPLHLAARGHKNVASRLCEMNAPINATTMDNYESEPGDEEEGMQSAEKEEAQEETTEEESPVSDYIVEELLVGEDDNRTRKSSQQEELDAEQIAEGVLEEAEELTEAIEVLPEVPEEPAADAIAADKKEVLRSKIEYLPQHQTHGCTAKSLEDSNLGCDRDQCHGLGSPEILCSTLLGSESSERRVKLENVLHRAATGQSLSDKEPANSRYGSYGQMHQSREGIQLILTKSGIAWQDEGSEEEIIPLLLADVMAAPVQQKFSFTKSEATHVILLAPRAQSFSAVWLLCTNAGTDDFSVDHLLINFSRRGAIRWDIKDCCHFLAKSCGEGAHGSVFSGVSLLPLYDSRRRLIRERRDVVSMKKVHNFGRVAVKIWNKPPLSMIRQELSVLQAAAGHPTLSSLLGVYCEGQRRRTPVVWLLVLEHCTGGDLFDYVRENYVSQNRCQEVLMCIMSGLAHLHSLNIVHRDVKAENVVLQKHHAVLIDYGISADVNDEKEMMRPVGSPGYAAPEVIAVMPQRYNEKVDVFATGVLAYFMLYRALPFWSDNHEDILNKTRACEVKYPEEERSVREGLMAFMATSLEREAEDRPSSLQAFLKLQDSSPEEILKGKGGRAYRIALTGLVKLGHLPDGGSQDFEEFSEESADMSEDTTKASPSVTARSSTVSVPAVLQSLHQSAVRRISSLRLPRVRPTISKVLAGLSPSRMALPTANRLMPPIAADGGSQVHELTTASLPVDGPLEDKGKLGVSAVASSTEQSTALGSESIEFRSGSKQSKKKASPSGTVESAERPPEEGKGSPKHAPILEEDERLQSSEGRKDSHEFLGNVDQEHDVRMSIRYDPSDSVREDEVIDDAKRSHSNELPKPPADAPLVKVIHAVAPSSSPPALTPVAPNSPAPGVPKHRQRALAVFRSLISPR</sequence>
<dbReference type="Pfam" id="PF00501">
    <property type="entry name" value="AMP-binding"/>
    <property type="match status" value="1"/>
</dbReference>
<evidence type="ECO:0000256" key="1">
    <source>
        <dbReference type="PROSITE-ProRule" id="PRU00023"/>
    </source>
</evidence>
<proteinExistence type="predicted"/>
<dbReference type="InterPro" id="IPR036770">
    <property type="entry name" value="Ankyrin_rpt-contain_sf"/>
</dbReference>
<dbReference type="InterPro" id="IPR045851">
    <property type="entry name" value="AMP-bd_C_sf"/>
</dbReference>
<dbReference type="InterPro" id="IPR025110">
    <property type="entry name" value="AMP-bd_C"/>
</dbReference>
<dbReference type="Gene3D" id="3.40.50.12780">
    <property type="entry name" value="N-terminal domain of ligase-like"/>
    <property type="match status" value="1"/>
</dbReference>
<feature type="compositionally biased region" description="Polar residues" evidence="2">
    <location>
        <begin position="1597"/>
        <end position="1606"/>
    </location>
</feature>
<evidence type="ECO:0000313" key="5">
    <source>
        <dbReference type="EMBL" id="CAL4801939.1"/>
    </source>
</evidence>
<dbReference type="SMART" id="SM00248">
    <property type="entry name" value="ANK"/>
    <property type="match status" value="6"/>
</dbReference>
<dbReference type="Proteomes" id="UP001152797">
    <property type="component" value="Unassembled WGS sequence"/>
</dbReference>
<feature type="compositionally biased region" description="Acidic residues" evidence="2">
    <location>
        <begin position="997"/>
        <end position="1008"/>
    </location>
</feature>
<dbReference type="InterPro" id="IPR000873">
    <property type="entry name" value="AMP-dep_synth/lig_dom"/>
</dbReference>
<dbReference type="GO" id="GO:0004672">
    <property type="term" value="F:protein kinase activity"/>
    <property type="evidence" value="ECO:0007669"/>
    <property type="project" value="InterPro"/>
</dbReference>
<feature type="repeat" description="ANK" evidence="1">
    <location>
        <begin position="81"/>
        <end position="113"/>
    </location>
</feature>
<feature type="region of interest" description="Disordered" evidence="2">
    <location>
        <begin position="1825"/>
        <end position="1847"/>
    </location>
</feature>
<feature type="compositionally biased region" description="Acidic residues" evidence="2">
    <location>
        <begin position="979"/>
        <end position="989"/>
    </location>
</feature>
<dbReference type="PROSITE" id="PS00108">
    <property type="entry name" value="PROTEIN_KINASE_ST"/>
    <property type="match status" value="1"/>
</dbReference>
<organism evidence="4">
    <name type="scientific">Cladocopium goreaui</name>
    <dbReference type="NCBI Taxonomy" id="2562237"/>
    <lineage>
        <taxon>Eukaryota</taxon>
        <taxon>Sar</taxon>
        <taxon>Alveolata</taxon>
        <taxon>Dinophyceae</taxon>
        <taxon>Suessiales</taxon>
        <taxon>Symbiodiniaceae</taxon>
        <taxon>Cladocopium</taxon>
    </lineage>
</organism>
<gene>
    <name evidence="4" type="ORF">C1SCF055_LOCUS39519</name>
</gene>
<dbReference type="SUPFAM" id="SSF48403">
    <property type="entry name" value="Ankyrin repeat"/>
    <property type="match status" value="2"/>
</dbReference>
<dbReference type="Pfam" id="PF13193">
    <property type="entry name" value="AMP-binding_C"/>
    <property type="match status" value="1"/>
</dbReference>
<dbReference type="PROSITE" id="PS50011">
    <property type="entry name" value="PROTEIN_KINASE_DOM"/>
    <property type="match status" value="1"/>
</dbReference>
<reference evidence="4" key="1">
    <citation type="submission" date="2022-10" db="EMBL/GenBank/DDBJ databases">
        <authorList>
            <person name="Chen Y."/>
            <person name="Dougan E. K."/>
            <person name="Chan C."/>
            <person name="Rhodes N."/>
            <person name="Thang M."/>
        </authorList>
    </citation>
    <scope>NUCLEOTIDE SEQUENCE</scope>
</reference>
<feature type="region of interest" description="Disordered" evidence="2">
    <location>
        <begin position="1698"/>
        <end position="1811"/>
    </location>
</feature>
<keyword evidence="1" id="KW-0040">ANK repeat</keyword>
<dbReference type="PROSITE" id="PS50088">
    <property type="entry name" value="ANK_REPEAT"/>
    <property type="match status" value="2"/>
</dbReference>
<comment type="caution">
    <text evidence="4">The sequence shown here is derived from an EMBL/GenBank/DDBJ whole genome shotgun (WGS) entry which is preliminary data.</text>
</comment>
<dbReference type="SUPFAM" id="SSF56801">
    <property type="entry name" value="Acetyl-CoA synthetase-like"/>
    <property type="match status" value="1"/>
</dbReference>
<dbReference type="PANTHER" id="PTHR43767">
    <property type="entry name" value="LONG-CHAIN-FATTY-ACID--COA LIGASE"/>
    <property type="match status" value="1"/>
</dbReference>
<dbReference type="Pfam" id="PF12796">
    <property type="entry name" value="Ank_2"/>
    <property type="match status" value="1"/>
</dbReference>
<dbReference type="GO" id="GO:0016877">
    <property type="term" value="F:ligase activity, forming carbon-sulfur bonds"/>
    <property type="evidence" value="ECO:0007669"/>
    <property type="project" value="UniProtKB-ARBA"/>
</dbReference>
<feature type="compositionally biased region" description="Basic and acidic residues" evidence="2">
    <location>
        <begin position="1754"/>
        <end position="1805"/>
    </location>
</feature>
<dbReference type="InterPro" id="IPR000719">
    <property type="entry name" value="Prot_kinase_dom"/>
</dbReference>
<dbReference type="PROSITE" id="PS50297">
    <property type="entry name" value="ANK_REP_REGION"/>
    <property type="match status" value="2"/>
</dbReference>
<reference evidence="5 6" key="2">
    <citation type="submission" date="2024-05" db="EMBL/GenBank/DDBJ databases">
        <authorList>
            <person name="Chen Y."/>
            <person name="Shah S."/>
            <person name="Dougan E. K."/>
            <person name="Thang M."/>
            <person name="Chan C."/>
        </authorList>
    </citation>
    <scope>NUCLEOTIDE SEQUENCE [LARGE SCALE GENOMIC DNA]</scope>
</reference>
<feature type="region of interest" description="Disordered" evidence="2">
    <location>
        <begin position="1578"/>
        <end position="1606"/>
    </location>
</feature>
<feature type="compositionally biased region" description="Basic and acidic residues" evidence="2">
    <location>
        <begin position="1731"/>
        <end position="1741"/>
    </location>
</feature>
<dbReference type="InterPro" id="IPR002110">
    <property type="entry name" value="Ankyrin_rpt"/>
</dbReference>
<dbReference type="InterPro" id="IPR020845">
    <property type="entry name" value="AMP-binding_CS"/>
</dbReference>
<keyword evidence="5" id="KW-0436">Ligase</keyword>
<evidence type="ECO:0000313" key="4">
    <source>
        <dbReference type="EMBL" id="CAI4014627.1"/>
    </source>
</evidence>
<dbReference type="Gene3D" id="3.30.300.30">
    <property type="match status" value="1"/>
</dbReference>
<dbReference type="SUPFAM" id="SSF56112">
    <property type="entry name" value="Protein kinase-like (PK-like)"/>
    <property type="match status" value="1"/>
</dbReference>
<feature type="compositionally biased region" description="Acidic residues" evidence="2">
    <location>
        <begin position="1580"/>
        <end position="1593"/>
    </location>
</feature>
<dbReference type="InterPro" id="IPR042099">
    <property type="entry name" value="ANL_N_sf"/>
</dbReference>
<name>A0A9P1DSE3_9DINO</name>
<dbReference type="Gene3D" id="1.25.40.20">
    <property type="entry name" value="Ankyrin repeat-containing domain"/>
    <property type="match status" value="2"/>
</dbReference>
<dbReference type="PROSITE" id="PS00455">
    <property type="entry name" value="AMP_BINDING"/>
    <property type="match status" value="1"/>
</dbReference>
<evidence type="ECO:0000313" key="6">
    <source>
        <dbReference type="Proteomes" id="UP001152797"/>
    </source>
</evidence>
<dbReference type="InterPro" id="IPR008271">
    <property type="entry name" value="Ser/Thr_kinase_AS"/>
</dbReference>
<dbReference type="EMBL" id="CAMXCT030006457">
    <property type="protein sequence ID" value="CAL4801939.1"/>
    <property type="molecule type" value="Genomic_DNA"/>
</dbReference>
<feature type="repeat" description="ANK" evidence="1">
    <location>
        <begin position="147"/>
        <end position="179"/>
    </location>
</feature>
<dbReference type="InterPro" id="IPR011009">
    <property type="entry name" value="Kinase-like_dom_sf"/>
</dbReference>
<dbReference type="Gene3D" id="1.10.510.10">
    <property type="entry name" value="Transferase(Phosphotransferase) domain 1"/>
    <property type="match status" value="1"/>
</dbReference>